<gene>
    <name evidence="3" type="ORF">PP769_15130</name>
</gene>
<dbReference type="KEGG" id="nall:PP769_15130"/>
<dbReference type="PANTHER" id="PTHR46580">
    <property type="entry name" value="SENSOR KINASE-RELATED"/>
    <property type="match status" value="1"/>
</dbReference>
<keyword evidence="4" id="KW-1185">Reference proteome</keyword>
<reference evidence="3 4" key="1">
    <citation type="submission" date="2023-01" db="EMBL/GenBank/DDBJ databases">
        <title>Cultivation and genomic characterization of new, ubiquitous marine nitrite-oxidizing bacteria from the Nitrospirales.</title>
        <authorList>
            <person name="Mueller A.J."/>
            <person name="Daebeler A."/>
            <person name="Herbold C.W."/>
            <person name="Kirkegaard R.H."/>
            <person name="Daims H."/>
        </authorList>
    </citation>
    <scope>NUCLEOTIDE SEQUENCE [LARGE SCALE GENOMIC DNA]</scope>
    <source>
        <strain evidence="3 4">VA</strain>
    </source>
</reference>
<feature type="domain" description="PASTA" evidence="2">
    <location>
        <begin position="308"/>
        <end position="372"/>
    </location>
</feature>
<dbReference type="CDD" id="cd06577">
    <property type="entry name" value="PASTA_pknB"/>
    <property type="match status" value="5"/>
</dbReference>
<evidence type="ECO:0000256" key="1">
    <source>
        <dbReference type="ARBA" id="ARBA00022729"/>
    </source>
</evidence>
<dbReference type="EMBL" id="CP116967">
    <property type="protein sequence ID" value="WNM57292.1"/>
    <property type="molecule type" value="Genomic_DNA"/>
</dbReference>
<dbReference type="PANTHER" id="PTHR46580:SF2">
    <property type="entry name" value="MAM DOMAIN-CONTAINING PROTEIN"/>
    <property type="match status" value="1"/>
</dbReference>
<dbReference type="SMART" id="SM00740">
    <property type="entry name" value="PASTA"/>
    <property type="match status" value="5"/>
</dbReference>
<dbReference type="Gene3D" id="3.30.10.20">
    <property type="match status" value="5"/>
</dbReference>
<feature type="domain" description="PASTA" evidence="2">
    <location>
        <begin position="110"/>
        <end position="177"/>
    </location>
</feature>
<dbReference type="InterPro" id="IPR013517">
    <property type="entry name" value="FG-GAP"/>
</dbReference>
<dbReference type="InterPro" id="IPR005543">
    <property type="entry name" value="PASTA_dom"/>
</dbReference>
<name>A0AA96GA63_9BACT</name>
<dbReference type="InterPro" id="IPR028994">
    <property type="entry name" value="Integrin_alpha_N"/>
</dbReference>
<proteinExistence type="predicted"/>
<dbReference type="PROSITE" id="PS51178">
    <property type="entry name" value="PASTA"/>
    <property type="match status" value="5"/>
</dbReference>
<dbReference type="AlphaFoldDB" id="A0AA96GA63"/>
<feature type="domain" description="PASTA" evidence="2">
    <location>
        <begin position="178"/>
        <end position="236"/>
    </location>
</feature>
<organism evidence="3 4">
    <name type="scientific">Candidatus Nitrospira allomarina</name>
    <dbReference type="NCBI Taxonomy" id="3020900"/>
    <lineage>
        <taxon>Bacteria</taxon>
        <taxon>Pseudomonadati</taxon>
        <taxon>Nitrospirota</taxon>
        <taxon>Nitrospiria</taxon>
        <taxon>Nitrospirales</taxon>
        <taxon>Nitrospiraceae</taxon>
        <taxon>Nitrospira</taxon>
    </lineage>
</organism>
<keyword evidence="1" id="KW-0732">Signal</keyword>
<dbReference type="Gene3D" id="2.130.10.130">
    <property type="entry name" value="Integrin alpha, N-terminal"/>
    <property type="match status" value="2"/>
</dbReference>
<dbReference type="SUPFAM" id="SSF63825">
    <property type="entry name" value="YWTD domain"/>
    <property type="match status" value="1"/>
</dbReference>
<dbReference type="RefSeq" id="WP_312641606.1">
    <property type="nucleotide sequence ID" value="NZ_CP116967.1"/>
</dbReference>
<protein>
    <submittedName>
        <fullName evidence="3">PASTA domain-containing protein</fullName>
    </submittedName>
</protein>
<evidence type="ECO:0000313" key="3">
    <source>
        <dbReference type="EMBL" id="WNM57292.1"/>
    </source>
</evidence>
<feature type="domain" description="PASTA" evidence="2">
    <location>
        <begin position="46"/>
        <end position="109"/>
    </location>
</feature>
<sequence>MDAMKVQHQQILNRTHKGPHRGLMFLVFQLVVLGSLLFLTCVFPETARAVQVPNVVGSSQTQAEADIIKANLRVGKVTSANTVTVPPGTVIIQNPAAGINVVRGTKVDLVVSGVAVPDIVGRKQADAQKDLTKAGLIVGSVTTANSATVAEGKVISQNPTAGTNVAFGSPVDLVVSLGSTVPNVVGMTQAAAQSAITTAGLTVGAVTTAISTTVAPGKVISQNPVAGKKVAAKSAVALVVSRGTQVPNVVGRTQADAQKALTSAGLTIGTVTMANSATVAAGRVISQNPGGGTTANPGSAVALVVSLGTTVPNVVGLTQSSAQTALIAAGLTAGTVTTANSETVPSGTVIHQTPVAGIKVSPGSAVALVISSGPPVFLMGVQNDPRTGPLVNSLYRIRTDGVVTKIADLNHRTHGLAFVGSTLYSVEELTLAQQSGTRPNLYRLNPETGDTLATIPLSLSTGESLEGGRGLATEPGTGLLWGLLVVTSEVNSARRLVTINPRTGVATQKAKLLGNFMDLAFDAAGILYAITDNRPVPGGATVFPARIYTVNKTTGATTEFLNVSAGAVAGQPNFRESETIGVGSSPDLLYHFSGQHKVTPGFTKNMLFETIHVNNKTRTAIALTGPDFFVTTALALVPLRTAPALGDLDANGKADLVWRNNFNGNTAIWLMDGTTIAASGFPGGVPMAWQIAGVGDVNGDNKADVIWRNRTSGAVAVWLMDGLTIVSTGFPGSASLAFEIMGVGDVNGDGKADLIWRNTTDGSTAIWLMNGTTIAASGFPGGVPEAWQITGVGDVNGDNKADVIWRNDNSGGVAVWLMNGLSVTAVGFPGSASTAFKVTGVGDVNGDGKADLIWRNTTDGSTAIWLMNGTTTAASGFPGGVPAVWQMSEARDVNGDGRTDVIWRNSRNGTVAVWLMNGLTISAVGFPGSTSTDWEIQ</sequence>
<dbReference type="Pfam" id="PF13517">
    <property type="entry name" value="FG-GAP_3"/>
    <property type="match status" value="2"/>
</dbReference>
<evidence type="ECO:0000259" key="2">
    <source>
        <dbReference type="PROSITE" id="PS51178"/>
    </source>
</evidence>
<feature type="domain" description="PASTA" evidence="2">
    <location>
        <begin position="240"/>
        <end position="307"/>
    </location>
</feature>
<dbReference type="Pfam" id="PF03793">
    <property type="entry name" value="PASTA"/>
    <property type="match status" value="5"/>
</dbReference>
<dbReference type="Proteomes" id="UP001302719">
    <property type="component" value="Chromosome"/>
</dbReference>
<evidence type="ECO:0000313" key="4">
    <source>
        <dbReference type="Proteomes" id="UP001302719"/>
    </source>
</evidence>
<accession>A0AA96GA63</accession>
<dbReference type="SUPFAM" id="SSF69318">
    <property type="entry name" value="Integrin alpha N-terminal domain"/>
    <property type="match status" value="1"/>
</dbReference>